<feature type="compositionally biased region" description="Polar residues" evidence="4">
    <location>
        <begin position="670"/>
        <end position="682"/>
    </location>
</feature>
<feature type="domain" description="MIOS-like alpha-solenoid" evidence="6">
    <location>
        <begin position="766"/>
        <end position="897"/>
    </location>
</feature>
<feature type="compositionally biased region" description="Basic and acidic residues" evidence="4">
    <location>
        <begin position="719"/>
        <end position="732"/>
    </location>
</feature>
<evidence type="ECO:0000259" key="5">
    <source>
        <dbReference type="Pfam" id="PF17034"/>
    </source>
</evidence>
<proteinExistence type="inferred from homology"/>
<dbReference type="InterPro" id="IPR036322">
    <property type="entry name" value="WD40_repeat_dom_sf"/>
</dbReference>
<dbReference type="InterPro" id="IPR015943">
    <property type="entry name" value="WD40/YVTN_repeat-like_dom_sf"/>
</dbReference>
<feature type="region of interest" description="Disordered" evidence="4">
    <location>
        <begin position="661"/>
        <end position="732"/>
    </location>
</feature>
<feature type="region of interest" description="Disordered" evidence="4">
    <location>
        <begin position="506"/>
        <end position="526"/>
    </location>
</feature>
<dbReference type="Pfam" id="PF21719">
    <property type="entry name" value="MIOS_a-sol"/>
    <property type="match status" value="1"/>
</dbReference>
<feature type="compositionally biased region" description="Low complexity" evidence="4">
    <location>
        <begin position="237"/>
        <end position="274"/>
    </location>
</feature>
<dbReference type="GO" id="GO:0005737">
    <property type="term" value="C:cytoplasm"/>
    <property type="evidence" value="ECO:0007669"/>
    <property type="project" value="TreeGrafter"/>
</dbReference>
<dbReference type="InterPro" id="IPR049092">
    <property type="entry name" value="MIOS_a-sol"/>
</dbReference>
<feature type="domain" description="GATOR2 complex protein MIO zinc-ribbon like" evidence="5">
    <location>
        <begin position="1061"/>
        <end position="1156"/>
    </location>
</feature>
<evidence type="ECO:0000256" key="3">
    <source>
        <dbReference type="ARBA" id="ARBA00022737"/>
    </source>
</evidence>
<keyword evidence="8" id="KW-1185">Reference proteome</keyword>
<feature type="region of interest" description="Disordered" evidence="4">
    <location>
        <begin position="234"/>
        <end position="275"/>
    </location>
</feature>
<evidence type="ECO:0000259" key="6">
    <source>
        <dbReference type="Pfam" id="PF21719"/>
    </source>
</evidence>
<dbReference type="CDD" id="cd16691">
    <property type="entry name" value="mRING-H2-C3H3C2_Mio"/>
    <property type="match status" value="1"/>
</dbReference>
<keyword evidence="3" id="KW-0677">Repeat</keyword>
<protein>
    <submittedName>
        <fullName evidence="7">Uncharacterized protein</fullName>
    </submittedName>
</protein>
<dbReference type="PANTHER" id="PTHR16453">
    <property type="entry name" value="WD40 DOMAIN-CONTAINING PROTEIN MIO FAMILY MEMBER"/>
    <property type="match status" value="1"/>
</dbReference>
<dbReference type="PANTHER" id="PTHR16453:SF9">
    <property type="entry name" value="GATOR COMPLEX PROTEIN MIOS"/>
    <property type="match status" value="1"/>
</dbReference>
<evidence type="ECO:0000313" key="8">
    <source>
        <dbReference type="Proteomes" id="UP000078595"/>
    </source>
</evidence>
<feature type="region of interest" description="Disordered" evidence="4">
    <location>
        <begin position="445"/>
        <end position="481"/>
    </location>
</feature>
<name>A0AAJ8MEC5_9TREE</name>
<comment type="similarity">
    <text evidence="1">Belongs to the WD repeat mio family.</text>
</comment>
<dbReference type="AlphaFoldDB" id="A0AAJ8MEC5"/>
<dbReference type="InterPro" id="IPR031488">
    <property type="entry name" value="Zn_ribbon_mio"/>
</dbReference>
<feature type="compositionally biased region" description="Basic and acidic residues" evidence="4">
    <location>
        <begin position="469"/>
        <end position="481"/>
    </location>
</feature>
<dbReference type="InterPro" id="IPR037593">
    <property type="entry name" value="MIOS/Sea4"/>
</dbReference>
<dbReference type="SMART" id="SM00320">
    <property type="entry name" value="WD40"/>
    <property type="match status" value="3"/>
</dbReference>
<evidence type="ECO:0000256" key="1">
    <source>
        <dbReference type="ARBA" id="ARBA00009713"/>
    </source>
</evidence>
<evidence type="ECO:0000256" key="2">
    <source>
        <dbReference type="ARBA" id="ARBA00022574"/>
    </source>
</evidence>
<dbReference type="RefSeq" id="XP_065824240.1">
    <property type="nucleotide sequence ID" value="XM_065968168.1"/>
</dbReference>
<dbReference type="Gene3D" id="2.130.10.10">
    <property type="entry name" value="YVTN repeat-like/Quinoprotein amine dehydrogenase"/>
    <property type="match status" value="1"/>
</dbReference>
<dbReference type="Pfam" id="PF17034">
    <property type="entry name" value="zinc_ribbon_16"/>
    <property type="match status" value="1"/>
</dbReference>
<sequence length="1158" mass="126805">MSASEIRRIALPDPHSTFPPRFVVGGQVSQNVAGDIKMYEWRRDRGEMGMVGLQTDVGQIRSMAWSPLPTHRNIIATGLSTGRTLIHSLSPSTLSFPLTTSNSTSTSSQSSTIASLNVKYSRPVTSIAFSSLDPNILATGYEKHRSEYSLLIWDISDAIAASQIPIDGDEKWERPSLENRLEVTNLTAKINITSEPRHIQHYCPSENVNSVSFLPNSINSLLVSVSNKSIRLCDLRSPSNSNQNQSQNQPSPGIQSPAVPGQSQTQSQTANSNQIVGSNYSWNTRAVYGLTPNERREGMFASYEIIPAGANTHSIVRLWDMRKPGQEILNFDVAGGIVNLEWKKDAEGLLGVATRDKGVGLWEIVEGKRVEEEKVVEEWVVLGGMKQIVKPRQNLHSFSFAPSQKGQGDVMFVLKDGTIGIGPIGAAPVFATGPQGDLAILTPSLRNLNPDEIPPPSTESETPQSPTTKRTERERTDIEEPEPIHRANRFQLAPERVTQLIAERSRSNSPTPFPLHGAVTPASERTPYGSISGLREWYDSKQKRDLVDDDEQLLGGWEGWRRTLGSDVGVVMRRRAMEGYGLDDLLLNAAIATRHPGKERLAGIWEFIEHLTHVMAPPLSSYKGYNLTHHGVYPTWFGVSNDQTQPSSPTSIYSAATLTDAPHAHHPPLRQSSASAAWTSLKSQSQSQVHTQSSTPVPPHSRHSSSPMPGSTAPHRERKASDRRGGGDSDIDREYISAVEMLNGRRKEVGGIGRPGTVRAAVGGEKTEMRKLILTLCGENGENAKDELNKLVESGQRTKAAFRAYFAGDEAATVSILMASEDQHHRLLGSTIAGFMTQSASARGSEFFNSHWQGLVNRVDDPFVRSILSRIGGDDWESVLEEEGIPLLDRIGVGIQYLDDREFSAFLKGRLGRLTRSNSLHLLGLTGLSAPAISLLSRYLARTGDIQTVSIISCLFPLGKLNKNEIGVINRWKETYRDMLDSWGMWGERCEFDIRSGELARSLNLNTGSTSNLESDGAVSLKAGGVGERCPVCNNLLSKETETRLHRKHAIRGNVNVGWPSERTTTCMYCSAALPRCVICLMHVDPQRPPPANGNGDGPEDRPEHITDTIDAAYVCCLSCRHGGHASHILPWFEGGLDGGLPHSKCPVSGCDCECANL</sequence>
<dbReference type="Proteomes" id="UP000078595">
    <property type="component" value="Chromosome 1"/>
</dbReference>
<dbReference type="GeneID" id="28964386"/>
<keyword evidence="2" id="KW-0853">WD repeat</keyword>
<dbReference type="SUPFAM" id="SSF50978">
    <property type="entry name" value="WD40 repeat-like"/>
    <property type="match status" value="1"/>
</dbReference>
<dbReference type="InterPro" id="IPR001680">
    <property type="entry name" value="WD40_rpt"/>
</dbReference>
<dbReference type="EMBL" id="CP144530">
    <property type="protein sequence ID" value="WWC58148.1"/>
    <property type="molecule type" value="Genomic_DNA"/>
</dbReference>
<accession>A0AAJ8MEC5</accession>
<dbReference type="KEGG" id="kdj:28964386"/>
<feature type="compositionally biased region" description="Low complexity" evidence="4">
    <location>
        <begin position="458"/>
        <end position="468"/>
    </location>
</feature>
<organism evidence="7 8">
    <name type="scientific">Kwoniella dejecticola CBS 10117</name>
    <dbReference type="NCBI Taxonomy" id="1296121"/>
    <lineage>
        <taxon>Eukaryota</taxon>
        <taxon>Fungi</taxon>
        <taxon>Dikarya</taxon>
        <taxon>Basidiomycota</taxon>
        <taxon>Agaricomycotina</taxon>
        <taxon>Tremellomycetes</taxon>
        <taxon>Tremellales</taxon>
        <taxon>Cryptococcaceae</taxon>
        <taxon>Kwoniella</taxon>
    </lineage>
</organism>
<reference evidence="7" key="2">
    <citation type="submission" date="2024-02" db="EMBL/GenBank/DDBJ databases">
        <title>Comparative genomics of Cryptococcus and Kwoniella reveals pathogenesis evolution and contrasting modes of karyotype evolution via chromosome fusion or intercentromeric recombination.</title>
        <authorList>
            <person name="Coelho M.A."/>
            <person name="David-Palma M."/>
            <person name="Shea T."/>
            <person name="Bowers K."/>
            <person name="McGinley-Smith S."/>
            <person name="Mohammad A.W."/>
            <person name="Gnirke A."/>
            <person name="Yurkov A.M."/>
            <person name="Nowrousian M."/>
            <person name="Sun S."/>
            <person name="Cuomo C.A."/>
            <person name="Heitman J."/>
        </authorList>
    </citation>
    <scope>NUCLEOTIDE SEQUENCE</scope>
    <source>
        <strain evidence="7">CBS 10117</strain>
    </source>
</reference>
<dbReference type="GO" id="GO:1904263">
    <property type="term" value="P:positive regulation of TORC1 signaling"/>
    <property type="evidence" value="ECO:0007669"/>
    <property type="project" value="TreeGrafter"/>
</dbReference>
<evidence type="ECO:0000313" key="7">
    <source>
        <dbReference type="EMBL" id="WWC58148.1"/>
    </source>
</evidence>
<gene>
    <name evidence="7" type="ORF">I303_100683</name>
</gene>
<reference evidence="7" key="1">
    <citation type="submission" date="2013-07" db="EMBL/GenBank/DDBJ databases">
        <authorList>
            <consortium name="The Broad Institute Genome Sequencing Platform"/>
            <person name="Cuomo C."/>
            <person name="Litvintseva A."/>
            <person name="Chen Y."/>
            <person name="Heitman J."/>
            <person name="Sun S."/>
            <person name="Springer D."/>
            <person name="Dromer F."/>
            <person name="Young S.K."/>
            <person name="Zeng Q."/>
            <person name="Gargeya S."/>
            <person name="Fitzgerald M."/>
            <person name="Abouelleil A."/>
            <person name="Alvarado L."/>
            <person name="Berlin A.M."/>
            <person name="Chapman S.B."/>
            <person name="Dewar J."/>
            <person name="Goldberg J."/>
            <person name="Griggs A."/>
            <person name="Gujja S."/>
            <person name="Hansen M."/>
            <person name="Howarth C."/>
            <person name="Imamovic A."/>
            <person name="Larimer J."/>
            <person name="McCowan C."/>
            <person name="Murphy C."/>
            <person name="Pearson M."/>
            <person name="Priest M."/>
            <person name="Roberts A."/>
            <person name="Saif S."/>
            <person name="Shea T."/>
            <person name="Sykes S."/>
            <person name="Wortman J."/>
            <person name="Nusbaum C."/>
            <person name="Birren B."/>
        </authorList>
    </citation>
    <scope>NUCLEOTIDE SEQUENCE</scope>
    <source>
        <strain evidence="7">CBS 10117</strain>
    </source>
</reference>
<feature type="compositionally biased region" description="Low complexity" evidence="4">
    <location>
        <begin position="683"/>
        <end position="695"/>
    </location>
</feature>
<evidence type="ECO:0000256" key="4">
    <source>
        <dbReference type="SAM" id="MobiDB-lite"/>
    </source>
</evidence>